<dbReference type="PANTHER" id="PTHR21569:SF1">
    <property type="entry name" value="SMALL RIBOSOMAL SUBUNIT PROTEIN US9M"/>
    <property type="match status" value="1"/>
</dbReference>
<dbReference type="InterPro" id="IPR020568">
    <property type="entry name" value="Ribosomal_Su5_D2-typ_SF"/>
</dbReference>
<dbReference type="NCBIfam" id="NF001099">
    <property type="entry name" value="PRK00132.1"/>
    <property type="match status" value="1"/>
</dbReference>
<dbReference type="PANTHER" id="PTHR21569">
    <property type="entry name" value="RIBOSOMAL PROTEIN S9"/>
    <property type="match status" value="1"/>
</dbReference>
<sequence>MEKNSSYKNVGRRKLSVASVNLLPGNGSVIINGKSLNDYFQNNTIIIKSVTSPLLDLDVHNKFDLVIKASGGGINGQAQAIKLAISRVLYQLVSKELCYKLKSGGFLSRDSRSNERKKYGLKKARKAPQFSKR</sequence>
<geneLocation type="chloroplast" evidence="7"/>
<reference evidence="7" key="1">
    <citation type="journal article" date="2018" name="Sci. Rep.">
        <title>Dynamic evolution of inverted repeats in Euglenophyta plastid genomes.</title>
        <authorList>
            <person name="Karnkowska A."/>
            <person name="Bennett M.S."/>
            <person name="Triemer R.E."/>
        </authorList>
    </citation>
    <scope>NUCLEOTIDE SEQUENCE</scope>
</reference>
<feature type="region of interest" description="Disordered" evidence="6">
    <location>
        <begin position="106"/>
        <end position="133"/>
    </location>
</feature>
<dbReference type="InterPro" id="IPR014721">
    <property type="entry name" value="Ribsml_uS5_D2-typ_fold_subgr"/>
</dbReference>
<dbReference type="EMBL" id="MH898674">
    <property type="protein sequence ID" value="AYQ93751.1"/>
    <property type="molecule type" value="Genomic_DNA"/>
</dbReference>
<dbReference type="AlphaFoldDB" id="A0A3G3LM13"/>
<proteinExistence type="inferred from homology"/>
<comment type="similarity">
    <text evidence="1 4 5">Belongs to the universal ribosomal protein uS9 family.</text>
</comment>
<keyword evidence="7" id="KW-0150">Chloroplast</keyword>
<keyword evidence="2 4" id="KW-0689">Ribosomal protein</keyword>
<evidence type="ECO:0000256" key="2">
    <source>
        <dbReference type="ARBA" id="ARBA00022980"/>
    </source>
</evidence>
<name>A0A3G3LM13_9EUGL</name>
<dbReference type="Pfam" id="PF00380">
    <property type="entry name" value="Ribosomal_S9"/>
    <property type="match status" value="1"/>
</dbReference>
<dbReference type="PROSITE" id="PS00360">
    <property type="entry name" value="RIBOSOMAL_S9"/>
    <property type="match status" value="1"/>
</dbReference>
<evidence type="ECO:0000256" key="6">
    <source>
        <dbReference type="SAM" id="MobiDB-lite"/>
    </source>
</evidence>
<dbReference type="GO" id="GO:0009507">
    <property type="term" value="C:chloroplast"/>
    <property type="evidence" value="ECO:0007669"/>
    <property type="project" value="UniProtKB-SubCell"/>
</dbReference>
<protein>
    <recommendedName>
        <fullName evidence="4">Small ribosomal subunit protein uS9c</fullName>
    </recommendedName>
</protein>
<accession>A0A3G3LM13</accession>
<evidence type="ECO:0000256" key="4">
    <source>
        <dbReference type="HAMAP-Rule" id="MF_00532"/>
    </source>
</evidence>
<dbReference type="GO" id="GO:0006412">
    <property type="term" value="P:translation"/>
    <property type="evidence" value="ECO:0007669"/>
    <property type="project" value="UniProtKB-UniRule"/>
</dbReference>
<feature type="compositionally biased region" description="Basic residues" evidence="6">
    <location>
        <begin position="119"/>
        <end position="133"/>
    </location>
</feature>
<keyword evidence="7" id="KW-0934">Plastid</keyword>
<evidence type="ECO:0000256" key="5">
    <source>
        <dbReference type="RuleBase" id="RU003815"/>
    </source>
</evidence>
<dbReference type="FunFam" id="3.30.230.10:FF:000001">
    <property type="entry name" value="30S ribosomal protein S9"/>
    <property type="match status" value="1"/>
</dbReference>
<evidence type="ECO:0000256" key="3">
    <source>
        <dbReference type="ARBA" id="ARBA00023274"/>
    </source>
</evidence>
<dbReference type="GO" id="GO:0003735">
    <property type="term" value="F:structural constituent of ribosome"/>
    <property type="evidence" value="ECO:0007669"/>
    <property type="project" value="InterPro"/>
</dbReference>
<dbReference type="GO" id="GO:0015935">
    <property type="term" value="C:small ribosomal subunit"/>
    <property type="evidence" value="ECO:0007669"/>
    <property type="project" value="TreeGrafter"/>
</dbReference>
<comment type="subcellular location">
    <subcellularLocation>
        <location evidence="4">Plastid</location>
        <location evidence="4">Chloroplast</location>
    </subcellularLocation>
</comment>
<evidence type="ECO:0000313" key="7">
    <source>
        <dbReference type="EMBL" id="AYQ93751.1"/>
    </source>
</evidence>
<dbReference type="InterPro" id="IPR020574">
    <property type="entry name" value="Ribosomal_uS9_CS"/>
</dbReference>
<keyword evidence="3 4" id="KW-0687">Ribonucleoprotein</keyword>
<dbReference type="InterPro" id="IPR000754">
    <property type="entry name" value="Ribosomal_uS9"/>
</dbReference>
<dbReference type="InterPro" id="IPR023035">
    <property type="entry name" value="Ribosomal_uS9_bac/plastid"/>
</dbReference>
<gene>
    <name evidence="4" type="primary">rps9</name>
</gene>
<feature type="compositionally biased region" description="Basic and acidic residues" evidence="6">
    <location>
        <begin position="109"/>
        <end position="118"/>
    </location>
</feature>
<organism evidence="7">
    <name type="scientific">Lepocinclis ovum</name>
    <dbReference type="NCBI Taxonomy" id="86638"/>
    <lineage>
        <taxon>Eukaryota</taxon>
        <taxon>Discoba</taxon>
        <taxon>Euglenozoa</taxon>
        <taxon>Euglenida</taxon>
        <taxon>Spirocuta</taxon>
        <taxon>Euglenophyceae</taxon>
        <taxon>Euglenales</taxon>
        <taxon>Phacaceae</taxon>
        <taxon>Lepocinclis</taxon>
    </lineage>
</organism>
<dbReference type="Gene3D" id="3.30.230.10">
    <property type="match status" value="1"/>
</dbReference>
<dbReference type="HAMAP" id="MF_00532_B">
    <property type="entry name" value="Ribosomal_uS9_B"/>
    <property type="match status" value="1"/>
</dbReference>
<dbReference type="SUPFAM" id="SSF54211">
    <property type="entry name" value="Ribosomal protein S5 domain 2-like"/>
    <property type="match status" value="1"/>
</dbReference>
<evidence type="ECO:0000256" key="1">
    <source>
        <dbReference type="ARBA" id="ARBA00005251"/>
    </source>
</evidence>
<dbReference type="GO" id="GO:0003723">
    <property type="term" value="F:RNA binding"/>
    <property type="evidence" value="ECO:0007669"/>
    <property type="project" value="TreeGrafter"/>
</dbReference>